<organism evidence="2 3">
    <name type="scientific">Aspergillus carbonarius (strain ITEM 5010)</name>
    <dbReference type="NCBI Taxonomy" id="602072"/>
    <lineage>
        <taxon>Eukaryota</taxon>
        <taxon>Fungi</taxon>
        <taxon>Dikarya</taxon>
        <taxon>Ascomycota</taxon>
        <taxon>Pezizomycotina</taxon>
        <taxon>Eurotiomycetes</taxon>
        <taxon>Eurotiomycetidae</taxon>
        <taxon>Eurotiales</taxon>
        <taxon>Aspergillaceae</taxon>
        <taxon>Aspergillus</taxon>
        <taxon>Aspergillus subgen. Circumdati</taxon>
    </lineage>
</organism>
<keyword evidence="3" id="KW-1185">Reference proteome</keyword>
<evidence type="ECO:0000256" key="1">
    <source>
        <dbReference type="SAM" id="SignalP"/>
    </source>
</evidence>
<reference evidence="3" key="1">
    <citation type="journal article" date="2017" name="Genome Biol.">
        <title>Comparative genomics reveals high biological diversity and specific adaptations in the industrially and medically important fungal genus Aspergillus.</title>
        <authorList>
            <person name="de Vries R.P."/>
            <person name="Riley R."/>
            <person name="Wiebenga A."/>
            <person name="Aguilar-Osorio G."/>
            <person name="Amillis S."/>
            <person name="Uchima C.A."/>
            <person name="Anderluh G."/>
            <person name="Asadollahi M."/>
            <person name="Askin M."/>
            <person name="Barry K."/>
            <person name="Battaglia E."/>
            <person name="Bayram O."/>
            <person name="Benocci T."/>
            <person name="Braus-Stromeyer S.A."/>
            <person name="Caldana C."/>
            <person name="Canovas D."/>
            <person name="Cerqueira G.C."/>
            <person name="Chen F."/>
            <person name="Chen W."/>
            <person name="Choi C."/>
            <person name="Clum A."/>
            <person name="Dos Santos R.A."/>
            <person name="Damasio A.R."/>
            <person name="Diallinas G."/>
            <person name="Emri T."/>
            <person name="Fekete E."/>
            <person name="Flipphi M."/>
            <person name="Freyberg S."/>
            <person name="Gallo A."/>
            <person name="Gournas C."/>
            <person name="Habgood R."/>
            <person name="Hainaut M."/>
            <person name="Harispe M.L."/>
            <person name="Henrissat B."/>
            <person name="Hilden K.S."/>
            <person name="Hope R."/>
            <person name="Hossain A."/>
            <person name="Karabika E."/>
            <person name="Karaffa L."/>
            <person name="Karanyi Z."/>
            <person name="Krasevec N."/>
            <person name="Kuo A."/>
            <person name="Kusch H."/>
            <person name="LaButti K."/>
            <person name="Lagendijk E.L."/>
            <person name="Lapidus A."/>
            <person name="Levasseur A."/>
            <person name="Lindquist E."/>
            <person name="Lipzen A."/>
            <person name="Logrieco A.F."/>
            <person name="MacCabe A."/>
            <person name="Maekelae M.R."/>
            <person name="Malavazi I."/>
            <person name="Melin P."/>
            <person name="Meyer V."/>
            <person name="Mielnichuk N."/>
            <person name="Miskei M."/>
            <person name="Molnar A.P."/>
            <person name="Mule G."/>
            <person name="Ngan C.Y."/>
            <person name="Orejas M."/>
            <person name="Orosz E."/>
            <person name="Ouedraogo J.P."/>
            <person name="Overkamp K.M."/>
            <person name="Park H.-S."/>
            <person name="Perrone G."/>
            <person name="Piumi F."/>
            <person name="Punt P.J."/>
            <person name="Ram A.F."/>
            <person name="Ramon A."/>
            <person name="Rauscher S."/>
            <person name="Record E."/>
            <person name="Riano-Pachon D.M."/>
            <person name="Robert V."/>
            <person name="Roehrig J."/>
            <person name="Ruller R."/>
            <person name="Salamov A."/>
            <person name="Salih N.S."/>
            <person name="Samson R.A."/>
            <person name="Sandor E."/>
            <person name="Sanguinetti M."/>
            <person name="Schuetze T."/>
            <person name="Sepcic K."/>
            <person name="Shelest E."/>
            <person name="Sherlock G."/>
            <person name="Sophianopoulou V."/>
            <person name="Squina F.M."/>
            <person name="Sun H."/>
            <person name="Susca A."/>
            <person name="Todd R.B."/>
            <person name="Tsang A."/>
            <person name="Unkles S.E."/>
            <person name="van de Wiele N."/>
            <person name="van Rossen-Uffink D."/>
            <person name="Oliveira J.V."/>
            <person name="Vesth T.C."/>
            <person name="Visser J."/>
            <person name="Yu J.-H."/>
            <person name="Zhou M."/>
            <person name="Andersen M.R."/>
            <person name="Archer D.B."/>
            <person name="Baker S.E."/>
            <person name="Benoit I."/>
            <person name="Brakhage A.A."/>
            <person name="Braus G.H."/>
            <person name="Fischer R."/>
            <person name="Frisvad J.C."/>
            <person name="Goldman G.H."/>
            <person name="Houbraken J."/>
            <person name="Oakley B."/>
            <person name="Pocsi I."/>
            <person name="Scazzocchio C."/>
            <person name="Seiboth B."/>
            <person name="vanKuyk P.A."/>
            <person name="Wortman J."/>
            <person name="Dyer P.S."/>
            <person name="Grigoriev I.V."/>
        </authorList>
    </citation>
    <scope>NUCLEOTIDE SEQUENCE [LARGE SCALE GENOMIC DNA]</scope>
    <source>
        <strain evidence="3">ITEM 5010</strain>
    </source>
</reference>
<feature type="non-terminal residue" evidence="2">
    <location>
        <position position="149"/>
    </location>
</feature>
<proteinExistence type="predicted"/>
<feature type="signal peptide" evidence="1">
    <location>
        <begin position="1"/>
        <end position="20"/>
    </location>
</feature>
<dbReference type="Proteomes" id="UP000188318">
    <property type="component" value="Unassembled WGS sequence"/>
</dbReference>
<dbReference type="OMA" id="NTYASCL"/>
<evidence type="ECO:0000313" key="2">
    <source>
        <dbReference type="EMBL" id="OOF90905.1"/>
    </source>
</evidence>
<accession>A0A1R3R8U4</accession>
<gene>
    <name evidence="2" type="ORF">ASPCADRAFT_134931</name>
</gene>
<name>A0A1R3R8U4_ASPC5</name>
<dbReference type="OrthoDB" id="4502466at2759"/>
<feature type="chain" id="PRO_5012639066" description="Apple domain-containing protein" evidence="1">
    <location>
        <begin position="21"/>
        <end position="149"/>
    </location>
</feature>
<evidence type="ECO:0000313" key="3">
    <source>
        <dbReference type="Proteomes" id="UP000188318"/>
    </source>
</evidence>
<sequence>MRFTSFFSLLLLDTMYIVSSTCLDHISPNTMAVFSGAPYTFVTNYENGSACAGYCDRLPECTAWLYSVRGGECQLYKATALSTFTSQHFMYGICDGHRPPAASSSVAVVSASPTASAAVSNTISRHRSISIVIVIIMGITFKKGSKQSD</sequence>
<evidence type="ECO:0008006" key="4">
    <source>
        <dbReference type="Google" id="ProtNLM"/>
    </source>
</evidence>
<dbReference type="VEuPathDB" id="FungiDB:ASPCADRAFT_134931"/>
<dbReference type="AlphaFoldDB" id="A0A1R3R8U4"/>
<protein>
    <recommendedName>
        <fullName evidence="4">Apple domain-containing protein</fullName>
    </recommendedName>
</protein>
<dbReference type="EMBL" id="KV907514">
    <property type="protein sequence ID" value="OOF90905.1"/>
    <property type="molecule type" value="Genomic_DNA"/>
</dbReference>
<keyword evidence="1" id="KW-0732">Signal</keyword>